<dbReference type="RefSeq" id="WP_346078621.1">
    <property type="nucleotide sequence ID" value="NZ_BAABDG010000002.1"/>
</dbReference>
<keyword evidence="8 10" id="KW-1133">Transmembrane helix</keyword>
<keyword evidence="5 10" id="KW-0997">Cell inner membrane</keyword>
<dbReference type="Gene3D" id="3.30.1150.10">
    <property type="match status" value="1"/>
</dbReference>
<proteinExistence type="inferred from homology"/>
<keyword evidence="14" id="KW-1185">Reference proteome</keyword>
<evidence type="ECO:0000256" key="2">
    <source>
        <dbReference type="ARBA" id="ARBA00006555"/>
    </source>
</evidence>
<keyword evidence="4 10" id="KW-1003">Cell membrane</keyword>
<dbReference type="Pfam" id="PF03544">
    <property type="entry name" value="TonB_C"/>
    <property type="match status" value="1"/>
</dbReference>
<dbReference type="PRINTS" id="PR01374">
    <property type="entry name" value="TONBPROTEIN"/>
</dbReference>
<keyword evidence="7 10" id="KW-0653">Protein transport</keyword>
<keyword evidence="6 10" id="KW-0812">Transmembrane</keyword>
<keyword evidence="9 10" id="KW-0472">Membrane</keyword>
<feature type="domain" description="TonB C-terminal" evidence="12">
    <location>
        <begin position="167"/>
        <end position="258"/>
    </location>
</feature>
<dbReference type="InterPro" id="IPR037682">
    <property type="entry name" value="TonB_C"/>
</dbReference>
<evidence type="ECO:0000313" key="14">
    <source>
        <dbReference type="Proteomes" id="UP001499994"/>
    </source>
</evidence>
<evidence type="ECO:0000313" key="13">
    <source>
        <dbReference type="EMBL" id="GAA3879834.1"/>
    </source>
</evidence>
<dbReference type="PROSITE" id="PS52015">
    <property type="entry name" value="TONB_CTD"/>
    <property type="match status" value="1"/>
</dbReference>
<dbReference type="SUPFAM" id="SSF74653">
    <property type="entry name" value="TolA/TonB C-terminal domain"/>
    <property type="match status" value="1"/>
</dbReference>
<gene>
    <name evidence="13" type="ORF">GCM10022405_01670</name>
</gene>
<evidence type="ECO:0000256" key="10">
    <source>
        <dbReference type="RuleBase" id="RU362123"/>
    </source>
</evidence>
<keyword evidence="3 10" id="KW-0813">Transport</keyword>
<comment type="similarity">
    <text evidence="2 10">Belongs to the TonB family.</text>
</comment>
<feature type="transmembrane region" description="Helical" evidence="10">
    <location>
        <begin position="45"/>
        <end position="65"/>
    </location>
</feature>
<keyword evidence="10" id="KW-0735">Signal-anchor</keyword>
<dbReference type="NCBIfam" id="TIGR01352">
    <property type="entry name" value="tonB_Cterm"/>
    <property type="match status" value="1"/>
</dbReference>
<evidence type="ECO:0000256" key="7">
    <source>
        <dbReference type="ARBA" id="ARBA00022927"/>
    </source>
</evidence>
<evidence type="ECO:0000256" key="1">
    <source>
        <dbReference type="ARBA" id="ARBA00004383"/>
    </source>
</evidence>
<feature type="compositionally biased region" description="Pro residues" evidence="11">
    <location>
        <begin position="88"/>
        <end position="125"/>
    </location>
</feature>
<dbReference type="Proteomes" id="UP001499994">
    <property type="component" value="Unassembled WGS sequence"/>
</dbReference>
<sequence>MAEAFAYRRYALQAEHDAPPAWPPQTLRRFVVQAPGPYRLRAYEWLLLGVLTLALHAAVIVALAARQQAVLPPVPMPVAVSIEFAQPPAPPVEQPAEPPAPAEAPPPVIDEVAPPPPPKPAPKPKPVVRKKPPVQSKPAPSAPRPVEQPLSTLPAAKPAPAPAPLVPPSANAAYLRNPAPNYPAAALKRGWQGTVLLQVQVRADGTPQSIRLQKSSGYGVLDEAAKAAVQRWTFVPAQRGGKPEAGWVTVPINFNLTS</sequence>
<accession>A0ABP7KK83</accession>
<evidence type="ECO:0000256" key="3">
    <source>
        <dbReference type="ARBA" id="ARBA00022448"/>
    </source>
</evidence>
<evidence type="ECO:0000256" key="5">
    <source>
        <dbReference type="ARBA" id="ARBA00022519"/>
    </source>
</evidence>
<name>A0ABP7KK83_9GAMM</name>
<dbReference type="EMBL" id="BAABDG010000002">
    <property type="protein sequence ID" value="GAA3879834.1"/>
    <property type="molecule type" value="Genomic_DNA"/>
</dbReference>
<dbReference type="PANTHER" id="PTHR33446:SF2">
    <property type="entry name" value="PROTEIN TONB"/>
    <property type="match status" value="1"/>
</dbReference>
<dbReference type="InterPro" id="IPR006260">
    <property type="entry name" value="TonB/TolA_C"/>
</dbReference>
<evidence type="ECO:0000259" key="12">
    <source>
        <dbReference type="PROSITE" id="PS52015"/>
    </source>
</evidence>
<protein>
    <recommendedName>
        <fullName evidence="10">Protein TonB</fullName>
    </recommendedName>
</protein>
<comment type="function">
    <text evidence="10">Interacts with outer membrane receptor proteins that carry out high-affinity binding and energy dependent uptake into the periplasmic space of specific substrates. It could act to transduce energy from the cytoplasmic membrane to specific energy-requiring processes in the outer membrane, resulting in the release into the periplasm of ligands bound by these outer membrane proteins.</text>
</comment>
<reference evidence="14" key="1">
    <citation type="journal article" date="2019" name="Int. J. Syst. Evol. Microbiol.">
        <title>The Global Catalogue of Microorganisms (GCM) 10K type strain sequencing project: providing services to taxonomists for standard genome sequencing and annotation.</title>
        <authorList>
            <consortium name="The Broad Institute Genomics Platform"/>
            <consortium name="The Broad Institute Genome Sequencing Center for Infectious Disease"/>
            <person name="Wu L."/>
            <person name="Ma J."/>
        </authorList>
    </citation>
    <scope>NUCLEOTIDE SEQUENCE [LARGE SCALE GENOMIC DNA]</scope>
    <source>
        <strain evidence="14">JCM 17201</strain>
    </source>
</reference>
<feature type="region of interest" description="Disordered" evidence="11">
    <location>
        <begin position="88"/>
        <end position="164"/>
    </location>
</feature>
<dbReference type="InterPro" id="IPR051045">
    <property type="entry name" value="TonB-dependent_transducer"/>
</dbReference>
<comment type="subcellular location">
    <subcellularLocation>
        <location evidence="1 10">Cell inner membrane</location>
        <topology evidence="1 10">Single-pass membrane protein</topology>
        <orientation evidence="1 10">Periplasmic side</orientation>
    </subcellularLocation>
</comment>
<evidence type="ECO:0000256" key="8">
    <source>
        <dbReference type="ARBA" id="ARBA00022989"/>
    </source>
</evidence>
<organism evidence="13 14">
    <name type="scientific">Gibbsiella dentisursi</name>
    <dbReference type="NCBI Taxonomy" id="796890"/>
    <lineage>
        <taxon>Bacteria</taxon>
        <taxon>Pseudomonadati</taxon>
        <taxon>Pseudomonadota</taxon>
        <taxon>Gammaproteobacteria</taxon>
        <taxon>Enterobacterales</taxon>
        <taxon>Yersiniaceae</taxon>
        <taxon>Gibbsiella</taxon>
    </lineage>
</organism>
<evidence type="ECO:0000256" key="6">
    <source>
        <dbReference type="ARBA" id="ARBA00022692"/>
    </source>
</evidence>
<evidence type="ECO:0000256" key="4">
    <source>
        <dbReference type="ARBA" id="ARBA00022475"/>
    </source>
</evidence>
<dbReference type="InterPro" id="IPR003538">
    <property type="entry name" value="TonB"/>
</dbReference>
<evidence type="ECO:0000256" key="9">
    <source>
        <dbReference type="ARBA" id="ARBA00023136"/>
    </source>
</evidence>
<evidence type="ECO:0000256" key="11">
    <source>
        <dbReference type="SAM" id="MobiDB-lite"/>
    </source>
</evidence>
<dbReference type="PANTHER" id="PTHR33446">
    <property type="entry name" value="PROTEIN TONB-RELATED"/>
    <property type="match status" value="1"/>
</dbReference>
<comment type="caution">
    <text evidence="13">The sequence shown here is derived from an EMBL/GenBank/DDBJ whole genome shotgun (WGS) entry which is preliminary data.</text>
</comment>